<reference evidence="2 3" key="1">
    <citation type="submission" date="2016-02" db="EMBL/GenBank/DDBJ databases">
        <authorList>
            <person name="Wen L."/>
            <person name="He K."/>
            <person name="Yang H."/>
        </authorList>
    </citation>
    <scope>NUCLEOTIDE SEQUENCE [LARGE SCALE GENOMIC DNA]</scope>
    <source>
        <strain evidence="2 3">TSA40</strain>
    </source>
</reference>
<comment type="caution">
    <text evidence="2">The sequence shown here is derived from an EMBL/GenBank/DDBJ whole genome shotgun (WGS) entry which is preliminary data.</text>
</comment>
<dbReference type="Proteomes" id="UP000197535">
    <property type="component" value="Unassembled WGS sequence"/>
</dbReference>
<gene>
    <name evidence="2" type="ORF">AYR66_08770</name>
</gene>
<protein>
    <recommendedName>
        <fullName evidence="4">Peptidase S9 prolyl oligopeptidase catalytic domain-containing protein</fullName>
    </recommendedName>
</protein>
<sequence length="145" mass="16393">MRWLALRVPALYMDNGWGLPKRQLHKEQDLGTYRRSLVQPEDNRALRACAEFRGDVLLVESECDNTIPHEVICSYRDACVKSRSLTYRVIEGADHGLSEEHWQRAYTALLMNWMTEMVQGARMGSHAAPNAMPGNTVPEAPPTPA</sequence>
<dbReference type="OrthoDB" id="8638755at2"/>
<organism evidence="2 3">
    <name type="scientific">Noviherbaspirillum denitrificans</name>
    <dbReference type="NCBI Taxonomy" id="1968433"/>
    <lineage>
        <taxon>Bacteria</taxon>
        <taxon>Pseudomonadati</taxon>
        <taxon>Pseudomonadota</taxon>
        <taxon>Betaproteobacteria</taxon>
        <taxon>Burkholderiales</taxon>
        <taxon>Oxalobacteraceae</taxon>
        <taxon>Noviherbaspirillum</taxon>
    </lineage>
</organism>
<evidence type="ECO:0008006" key="4">
    <source>
        <dbReference type="Google" id="ProtNLM"/>
    </source>
</evidence>
<keyword evidence="3" id="KW-1185">Reference proteome</keyword>
<evidence type="ECO:0000313" key="3">
    <source>
        <dbReference type="Proteomes" id="UP000197535"/>
    </source>
</evidence>
<evidence type="ECO:0000313" key="2">
    <source>
        <dbReference type="EMBL" id="OWW19592.1"/>
    </source>
</evidence>
<name>A0A254TE48_9BURK</name>
<dbReference type="AlphaFoldDB" id="A0A254TE48"/>
<feature type="region of interest" description="Disordered" evidence="1">
    <location>
        <begin position="125"/>
        <end position="145"/>
    </location>
</feature>
<evidence type="ECO:0000256" key="1">
    <source>
        <dbReference type="SAM" id="MobiDB-lite"/>
    </source>
</evidence>
<dbReference type="Gene3D" id="3.40.50.1820">
    <property type="entry name" value="alpha/beta hydrolase"/>
    <property type="match status" value="1"/>
</dbReference>
<accession>A0A254TE48</accession>
<dbReference type="SUPFAM" id="SSF53474">
    <property type="entry name" value="alpha/beta-Hydrolases"/>
    <property type="match status" value="1"/>
</dbReference>
<dbReference type="EMBL" id="LSTO01000001">
    <property type="protein sequence ID" value="OWW19592.1"/>
    <property type="molecule type" value="Genomic_DNA"/>
</dbReference>
<dbReference type="InterPro" id="IPR029058">
    <property type="entry name" value="AB_hydrolase_fold"/>
</dbReference>
<proteinExistence type="predicted"/>